<dbReference type="Pfam" id="PF07715">
    <property type="entry name" value="Plug"/>
    <property type="match status" value="1"/>
</dbReference>
<accession>A0ABT1P2E0</accession>
<keyword evidence="15" id="KW-1185">Reference proteome</keyword>
<dbReference type="InterPro" id="IPR012910">
    <property type="entry name" value="Plug_dom"/>
</dbReference>
<comment type="similarity">
    <text evidence="8 9">Belongs to the TonB-dependent receptor family.</text>
</comment>
<dbReference type="Gene3D" id="2.40.170.20">
    <property type="entry name" value="TonB-dependent receptor, beta-barrel domain"/>
    <property type="match status" value="1"/>
</dbReference>
<feature type="region of interest" description="Disordered" evidence="10">
    <location>
        <begin position="341"/>
        <end position="375"/>
    </location>
</feature>
<evidence type="ECO:0000256" key="7">
    <source>
        <dbReference type="ARBA" id="ARBA00023237"/>
    </source>
</evidence>
<dbReference type="RefSeq" id="WP_255875245.1">
    <property type="nucleotide sequence ID" value="NZ_JACASI010000033.1"/>
</dbReference>
<keyword evidence="5 9" id="KW-0798">TonB box</keyword>
<evidence type="ECO:0000259" key="12">
    <source>
        <dbReference type="Pfam" id="PF00593"/>
    </source>
</evidence>
<reference evidence="14" key="1">
    <citation type="thesis" date="2020" institute="Technische Universitat Dresden" country="Dresden, Germany">
        <title>The Agarolytic System of Microbulbifer elongatus PORT2, Isolated from Batu Karas, Pangandaran West Java Indonesia.</title>
        <authorList>
            <person name="Anggraeni S.R."/>
        </authorList>
    </citation>
    <scope>NUCLEOTIDE SEQUENCE</scope>
    <source>
        <strain evidence="14">PORT2</strain>
    </source>
</reference>
<comment type="subcellular location">
    <subcellularLocation>
        <location evidence="1 8">Cell outer membrane</location>
        <topology evidence="1 8">Multi-pass membrane protein</topology>
    </subcellularLocation>
</comment>
<keyword evidence="2 8" id="KW-0813">Transport</keyword>
<evidence type="ECO:0000256" key="11">
    <source>
        <dbReference type="SAM" id="SignalP"/>
    </source>
</evidence>
<keyword evidence="6 8" id="KW-0472">Membrane</keyword>
<proteinExistence type="inferred from homology"/>
<evidence type="ECO:0000256" key="5">
    <source>
        <dbReference type="ARBA" id="ARBA00023077"/>
    </source>
</evidence>
<dbReference type="InterPro" id="IPR036942">
    <property type="entry name" value="Beta-barrel_TonB_sf"/>
</dbReference>
<organism evidence="14 15">
    <name type="scientific">Microbulbifer elongatus</name>
    <dbReference type="NCBI Taxonomy" id="86173"/>
    <lineage>
        <taxon>Bacteria</taxon>
        <taxon>Pseudomonadati</taxon>
        <taxon>Pseudomonadota</taxon>
        <taxon>Gammaproteobacteria</taxon>
        <taxon>Cellvibrionales</taxon>
        <taxon>Microbulbiferaceae</taxon>
        <taxon>Microbulbifer</taxon>
    </lineage>
</organism>
<dbReference type="PANTHER" id="PTHR30069:SF40">
    <property type="entry name" value="TONB-DEPENDENT RECEPTOR NMB0964-RELATED"/>
    <property type="match status" value="1"/>
</dbReference>
<feature type="chain" id="PRO_5047059429" evidence="11">
    <location>
        <begin position="20"/>
        <end position="829"/>
    </location>
</feature>
<dbReference type="PANTHER" id="PTHR30069">
    <property type="entry name" value="TONB-DEPENDENT OUTER MEMBRANE RECEPTOR"/>
    <property type="match status" value="1"/>
</dbReference>
<protein>
    <submittedName>
        <fullName evidence="14">TonB-dependent receptor</fullName>
    </submittedName>
</protein>
<feature type="domain" description="TonB-dependent receptor plug" evidence="13">
    <location>
        <begin position="111"/>
        <end position="216"/>
    </location>
</feature>
<dbReference type="Gene3D" id="2.60.40.1120">
    <property type="entry name" value="Carboxypeptidase-like, regulatory domain"/>
    <property type="match status" value="1"/>
</dbReference>
<keyword evidence="3 8" id="KW-1134">Transmembrane beta strand</keyword>
<keyword evidence="11" id="KW-0732">Signal</keyword>
<dbReference type="PROSITE" id="PS52016">
    <property type="entry name" value="TONB_DEPENDENT_REC_3"/>
    <property type="match status" value="1"/>
</dbReference>
<evidence type="ECO:0000256" key="6">
    <source>
        <dbReference type="ARBA" id="ARBA00023136"/>
    </source>
</evidence>
<evidence type="ECO:0000256" key="8">
    <source>
        <dbReference type="PROSITE-ProRule" id="PRU01360"/>
    </source>
</evidence>
<sequence>MKKTAISLALMTISGLANALSGQVTDAAGNPISGAAVEVTGTLLQTRTDEQGRFSLDTASGAANELHINAPGYSHQTLRLENADAAPLVITLRRSAIEQIDVTATPLHTSTMESAQPVTVLAGDSLRRKQAATLGETLKNEVGVHSTYFGPVASSPVIRGLSGPRVLITQNSLDVSDASRVGPDHVVATEALTAEQIEILRGPATLFYGSGAIGGVVNVVDDRVPASSDSKGAFQFGHSTVNSEEDASFAYTGGGEQFAFHVDGFTRKGDNYEIPGAAELESEHEHEADEHEAHEEHEAHSVGILENSASDSKGFNIGGSVLLDNGFIGLAYGRLERVNGIPGHSHAHGDEHGDEEHGEEHAESEMHEHEEEAEVLSDLKQDRWQLISELSLDNNLLSGVNTRIGYTDYEHVEIENNQTGTLFQNETVQARVDLLLQEFAGWRGAVSIEGKTSDFAAVGEEAFTSPSRTDTLAIALMQEKHMGDLLWQLGARVEKVSIEADPIPWEAHEHEHEGEHEGEEHEHEEAALLVFDELNFTPYSVSAGVVWDFAADYNAGVSLTHAQRAPSASELFSYGPHIGTGSFEVGALFDLHVTDEPHFDYGNAVEEEVSNNLDLSLRKHSGDIGWVVNLFYNQVGNFFYERDIGFTSEDFESHAHEEHDHDEHAHEEGEEHEHAHDHGALPVYVFEQADSVLYGMEAQMAWQFSEPFTLTLWGDSIRGKLKDGGNLPRIPPVRLGGQLAYAHNGWEAAFGASHYFEQDKVADLETATDGYTLVDAELGYTFASNFGDMTVFLKGHNLTDEEARVHASFLKDRAPLPGRSFSLGMRGTF</sequence>
<evidence type="ECO:0000256" key="9">
    <source>
        <dbReference type="RuleBase" id="RU003357"/>
    </source>
</evidence>
<comment type="caution">
    <text evidence="14">The sequence shown here is derived from an EMBL/GenBank/DDBJ whole genome shotgun (WGS) entry which is preliminary data.</text>
</comment>
<dbReference type="InterPro" id="IPR008969">
    <property type="entry name" value="CarboxyPept-like_regulatory"/>
</dbReference>
<evidence type="ECO:0000256" key="2">
    <source>
        <dbReference type="ARBA" id="ARBA00022448"/>
    </source>
</evidence>
<keyword evidence="14" id="KW-0675">Receptor</keyword>
<gene>
    <name evidence="14" type="ORF">HXX02_12595</name>
</gene>
<evidence type="ECO:0000256" key="3">
    <source>
        <dbReference type="ARBA" id="ARBA00022452"/>
    </source>
</evidence>
<dbReference type="Pfam" id="PF00593">
    <property type="entry name" value="TonB_dep_Rec_b-barrel"/>
    <property type="match status" value="1"/>
</dbReference>
<dbReference type="InterPro" id="IPR037066">
    <property type="entry name" value="Plug_dom_sf"/>
</dbReference>
<dbReference type="Gene3D" id="2.170.130.10">
    <property type="entry name" value="TonB-dependent receptor, plug domain"/>
    <property type="match status" value="1"/>
</dbReference>
<feature type="signal peptide" evidence="11">
    <location>
        <begin position="1"/>
        <end position="19"/>
    </location>
</feature>
<evidence type="ECO:0000313" key="14">
    <source>
        <dbReference type="EMBL" id="MCQ3830287.1"/>
    </source>
</evidence>
<keyword evidence="7 8" id="KW-0998">Cell outer membrane</keyword>
<evidence type="ECO:0000256" key="1">
    <source>
        <dbReference type="ARBA" id="ARBA00004571"/>
    </source>
</evidence>
<evidence type="ECO:0000259" key="13">
    <source>
        <dbReference type="Pfam" id="PF07715"/>
    </source>
</evidence>
<dbReference type="SUPFAM" id="SSF56935">
    <property type="entry name" value="Porins"/>
    <property type="match status" value="1"/>
</dbReference>
<dbReference type="Proteomes" id="UP001205566">
    <property type="component" value="Unassembled WGS sequence"/>
</dbReference>
<feature type="compositionally biased region" description="Basic and acidic residues" evidence="10">
    <location>
        <begin position="347"/>
        <end position="370"/>
    </location>
</feature>
<feature type="domain" description="TonB-dependent receptor-like beta-barrel" evidence="12">
    <location>
        <begin position="378"/>
        <end position="798"/>
    </location>
</feature>
<dbReference type="InterPro" id="IPR000531">
    <property type="entry name" value="Beta-barrel_TonB"/>
</dbReference>
<dbReference type="Pfam" id="PF13620">
    <property type="entry name" value="CarboxypepD_reg"/>
    <property type="match status" value="1"/>
</dbReference>
<feature type="region of interest" description="Disordered" evidence="10">
    <location>
        <begin position="656"/>
        <end position="676"/>
    </location>
</feature>
<evidence type="ECO:0000256" key="10">
    <source>
        <dbReference type="SAM" id="MobiDB-lite"/>
    </source>
</evidence>
<dbReference type="SUPFAM" id="SSF49464">
    <property type="entry name" value="Carboxypeptidase regulatory domain-like"/>
    <property type="match status" value="1"/>
</dbReference>
<evidence type="ECO:0000313" key="15">
    <source>
        <dbReference type="Proteomes" id="UP001205566"/>
    </source>
</evidence>
<dbReference type="EMBL" id="JACASI010000033">
    <property type="protein sequence ID" value="MCQ3830287.1"/>
    <property type="molecule type" value="Genomic_DNA"/>
</dbReference>
<dbReference type="InterPro" id="IPR039426">
    <property type="entry name" value="TonB-dep_rcpt-like"/>
</dbReference>
<feature type="region of interest" description="Disordered" evidence="10">
    <location>
        <begin position="281"/>
        <end position="300"/>
    </location>
</feature>
<evidence type="ECO:0000256" key="4">
    <source>
        <dbReference type="ARBA" id="ARBA00022692"/>
    </source>
</evidence>
<name>A0ABT1P2E0_9GAMM</name>
<keyword evidence="4 8" id="KW-0812">Transmembrane</keyword>